<dbReference type="EMBL" id="FLRE01000099">
    <property type="protein sequence ID" value="SBT35379.1"/>
    <property type="molecule type" value="Genomic_DNA"/>
</dbReference>
<dbReference type="Gene3D" id="1.10.238.10">
    <property type="entry name" value="EF-hand"/>
    <property type="match status" value="2"/>
</dbReference>
<protein>
    <submittedName>
        <fullName evidence="4">Endoplasmic reticulum-resident calcium binding protein, putative (ERC)</fullName>
    </submittedName>
</protein>
<dbReference type="PANTHER" id="PTHR10827:SF85">
    <property type="entry name" value="CALCIUM-BINDING PROTEIN"/>
    <property type="match status" value="1"/>
</dbReference>
<reference evidence="6 7" key="2">
    <citation type="submission" date="2016-05" db="EMBL/GenBank/DDBJ databases">
        <authorList>
            <person name="Naeem Raeece"/>
        </authorList>
    </citation>
    <scope>NUCLEOTIDE SEQUENCE [LARGE SCALE GENOMIC DNA]</scope>
</reference>
<feature type="region of interest" description="Disordered" evidence="2">
    <location>
        <begin position="306"/>
        <end position="389"/>
    </location>
</feature>
<feature type="domain" description="EF-hand" evidence="3">
    <location>
        <begin position="211"/>
        <end position="246"/>
    </location>
</feature>
<feature type="compositionally biased region" description="Basic and acidic residues" evidence="2">
    <location>
        <begin position="348"/>
        <end position="360"/>
    </location>
</feature>
<dbReference type="Pfam" id="PF13499">
    <property type="entry name" value="EF-hand_7"/>
    <property type="match status" value="2"/>
</dbReference>
<proteinExistence type="predicted"/>
<feature type="compositionally biased region" description="Basic and acidic residues" evidence="2">
    <location>
        <begin position="370"/>
        <end position="382"/>
    </location>
</feature>
<feature type="domain" description="EF-hand" evidence="3">
    <location>
        <begin position="61"/>
        <end position="96"/>
    </location>
</feature>
<feature type="domain" description="EF-hand" evidence="3">
    <location>
        <begin position="137"/>
        <end position="172"/>
    </location>
</feature>
<name>A0A1A8YTH8_PLAOA</name>
<gene>
    <name evidence="4" type="ORF">POVWA1_024890</name>
    <name evidence="5" type="ORF">POVWA2_024740</name>
</gene>
<sequence length="389" mass="44574">MFSVRCVCTNERVLALLVFYLKNNVKGGGDPMKYADMRGLDDLSNLNDEQVKDILGLSIAGAKERLEKLFHIIDKNKDKMISEDELNTWSNYVKNEVFLKQVQVEMKQIDSDKDGFISLPELNEAFSQNLDAKEVEKHADGLLKRFQIVDKDKDNKLNINEVGLLIDPMKDEELKELEINEILDHHDVNKDGKISIDEFKQTRTDDPNAKKDDEVALDDFNFFDTNKDGFIDKDEIIKVYFDPSHETGSINLNEIKDSIFEGKPITYELWNDKALKLAVTSLTDYGDIIRYPEDFKLDIGKNVVIPSSKGKMGEEDDLDQEDTGADDKDDDAADSEEKGQTTDDTSEIIEKSQRNYREVPAKLQRSPSEITEKSQRNYREVPAKLQRRS</sequence>
<accession>A0A1A8YTH8</accession>
<reference evidence="4" key="1">
    <citation type="submission" date="2016-05" db="EMBL/GenBank/DDBJ databases">
        <authorList>
            <person name="Lavstsen T."/>
            <person name="Jespersen J.S."/>
        </authorList>
    </citation>
    <scope>NUCLEOTIDE SEQUENCE [LARGE SCALE GENOMIC DNA]</scope>
</reference>
<dbReference type="GO" id="GO:0005509">
    <property type="term" value="F:calcium ion binding"/>
    <property type="evidence" value="ECO:0007669"/>
    <property type="project" value="InterPro"/>
</dbReference>
<dbReference type="SMART" id="SM00054">
    <property type="entry name" value="EFh"/>
    <property type="match status" value="5"/>
</dbReference>
<evidence type="ECO:0000256" key="2">
    <source>
        <dbReference type="SAM" id="MobiDB-lite"/>
    </source>
</evidence>
<dbReference type="InterPro" id="IPR011992">
    <property type="entry name" value="EF-hand-dom_pair"/>
</dbReference>
<dbReference type="Proteomes" id="UP000078555">
    <property type="component" value="Unassembled WGS sequence"/>
</dbReference>
<evidence type="ECO:0000313" key="6">
    <source>
        <dbReference type="Proteomes" id="UP000078550"/>
    </source>
</evidence>
<dbReference type="AlphaFoldDB" id="A0A1A8YTH8"/>
<dbReference type="PROSITE" id="PS50222">
    <property type="entry name" value="EF_HAND_2"/>
    <property type="match status" value="5"/>
</dbReference>
<dbReference type="PANTHER" id="PTHR10827">
    <property type="entry name" value="RETICULOCALBIN"/>
    <property type="match status" value="1"/>
</dbReference>
<evidence type="ECO:0000313" key="4">
    <source>
        <dbReference type="EMBL" id="SBT34952.1"/>
    </source>
</evidence>
<keyword evidence="7" id="KW-1185">Reference proteome</keyword>
<dbReference type="PROSITE" id="PS00018">
    <property type="entry name" value="EF_HAND_1"/>
    <property type="match status" value="5"/>
</dbReference>
<feature type="domain" description="EF-hand" evidence="3">
    <location>
        <begin position="97"/>
        <end position="132"/>
    </location>
</feature>
<dbReference type="Pfam" id="PF13202">
    <property type="entry name" value="EF-hand_5"/>
    <property type="match status" value="1"/>
</dbReference>
<evidence type="ECO:0000313" key="7">
    <source>
        <dbReference type="Proteomes" id="UP000078555"/>
    </source>
</evidence>
<evidence type="ECO:0000259" key="3">
    <source>
        <dbReference type="PROSITE" id="PS50222"/>
    </source>
</evidence>
<evidence type="ECO:0000313" key="5">
    <source>
        <dbReference type="EMBL" id="SBT35379.1"/>
    </source>
</evidence>
<keyword evidence="1" id="KW-0106">Calcium</keyword>
<dbReference type="EMBL" id="FLRD01000077">
    <property type="protein sequence ID" value="SBT34952.1"/>
    <property type="molecule type" value="Genomic_DNA"/>
</dbReference>
<dbReference type="InterPro" id="IPR018247">
    <property type="entry name" value="EF_Hand_1_Ca_BS"/>
</dbReference>
<evidence type="ECO:0000256" key="1">
    <source>
        <dbReference type="ARBA" id="ARBA00022837"/>
    </source>
</evidence>
<dbReference type="SUPFAM" id="SSF47473">
    <property type="entry name" value="EF-hand"/>
    <property type="match status" value="1"/>
</dbReference>
<dbReference type="Proteomes" id="UP000078550">
    <property type="component" value="Unassembled WGS sequence"/>
</dbReference>
<feature type="compositionally biased region" description="Acidic residues" evidence="2">
    <location>
        <begin position="314"/>
        <end position="334"/>
    </location>
</feature>
<organism evidence="4 7">
    <name type="scientific">Plasmodium ovale wallikeri</name>
    <dbReference type="NCBI Taxonomy" id="864142"/>
    <lineage>
        <taxon>Eukaryota</taxon>
        <taxon>Sar</taxon>
        <taxon>Alveolata</taxon>
        <taxon>Apicomplexa</taxon>
        <taxon>Aconoidasida</taxon>
        <taxon>Haemosporida</taxon>
        <taxon>Plasmodiidae</taxon>
        <taxon>Plasmodium</taxon>
        <taxon>Plasmodium (Plasmodium)</taxon>
    </lineage>
</organism>
<feature type="domain" description="EF-hand" evidence="3">
    <location>
        <begin position="174"/>
        <end position="209"/>
    </location>
</feature>
<dbReference type="InterPro" id="IPR002048">
    <property type="entry name" value="EF_hand_dom"/>
</dbReference>